<sequence length="102" mass="12099">MASNSYFRRFSISSGKGAFLKGVGFYLDLPMEEGSHSYLIVNPRRLDRRINRVFEKSGSVASDLHMSKPLEKNYIRKMERTKSDERIEKRFRKERLLLVNRR</sequence>
<accession>A0A1D7UZF3</accession>
<evidence type="ECO:0000313" key="2">
    <source>
        <dbReference type="Proteomes" id="UP000094197"/>
    </source>
</evidence>
<proteinExistence type="predicted"/>
<dbReference type="Proteomes" id="UP000094197">
    <property type="component" value="Chromosome 1"/>
</dbReference>
<gene>
    <name evidence="1" type="ORF">A0128_14430</name>
</gene>
<dbReference type="KEGG" id="laj:A0128_14430"/>
<evidence type="ECO:0000313" key="1">
    <source>
        <dbReference type="EMBL" id="AOP34938.1"/>
    </source>
</evidence>
<name>A0A1D7UZF3_9LEPT</name>
<dbReference type="EMBL" id="CP015217">
    <property type="protein sequence ID" value="AOP34938.1"/>
    <property type="molecule type" value="Genomic_DNA"/>
</dbReference>
<reference evidence="1 2" key="1">
    <citation type="submission" date="2016-04" db="EMBL/GenBank/DDBJ databases">
        <title>Complete genome seqeunce of Leptospira alstonii serovar Room22.</title>
        <authorList>
            <person name="Nally J.E."/>
            <person name="Bayles D.O."/>
            <person name="Hurley D."/>
            <person name="Fanning S."/>
            <person name="McMahon B.J."/>
            <person name="Arent Z."/>
        </authorList>
    </citation>
    <scope>NUCLEOTIDE SEQUENCE [LARGE SCALE GENOMIC DNA]</scope>
    <source>
        <strain evidence="1 2">GWTS #1</strain>
    </source>
</reference>
<organism evidence="1 2">
    <name type="scientific">Leptospira tipperaryensis</name>
    <dbReference type="NCBI Taxonomy" id="2564040"/>
    <lineage>
        <taxon>Bacteria</taxon>
        <taxon>Pseudomonadati</taxon>
        <taxon>Spirochaetota</taxon>
        <taxon>Spirochaetia</taxon>
        <taxon>Leptospirales</taxon>
        <taxon>Leptospiraceae</taxon>
        <taxon>Leptospira</taxon>
    </lineage>
</organism>
<protein>
    <submittedName>
        <fullName evidence="1">Uncharacterized protein</fullName>
    </submittedName>
</protein>
<dbReference type="AlphaFoldDB" id="A0A1D7UZF3"/>
<keyword evidence="2" id="KW-1185">Reference proteome</keyword>